<keyword evidence="3 4" id="KW-0732">Signal</keyword>
<feature type="chain" id="PRO_5032868652" description="C1q domain-containing protein" evidence="4">
    <location>
        <begin position="18"/>
        <end position="226"/>
    </location>
</feature>
<evidence type="ECO:0000256" key="4">
    <source>
        <dbReference type="SAM" id="SignalP"/>
    </source>
</evidence>
<dbReference type="AlphaFoldDB" id="A0A8B6DLF6"/>
<dbReference type="PRINTS" id="PR00007">
    <property type="entry name" value="COMPLEMNTC1Q"/>
</dbReference>
<dbReference type="EMBL" id="UYJE01003623">
    <property type="protein sequence ID" value="VDI20877.1"/>
    <property type="molecule type" value="Genomic_DNA"/>
</dbReference>
<keyword evidence="2" id="KW-0964">Secreted</keyword>
<dbReference type="Gene3D" id="2.60.120.40">
    <property type="match status" value="1"/>
</dbReference>
<dbReference type="InterPro" id="IPR001073">
    <property type="entry name" value="C1q_dom"/>
</dbReference>
<comment type="caution">
    <text evidence="6">The sequence shown here is derived from an EMBL/GenBank/DDBJ whole genome shotgun (WGS) entry which is preliminary data.</text>
</comment>
<evidence type="ECO:0000256" key="3">
    <source>
        <dbReference type="ARBA" id="ARBA00022729"/>
    </source>
</evidence>
<dbReference type="Proteomes" id="UP000596742">
    <property type="component" value="Unassembled WGS sequence"/>
</dbReference>
<gene>
    <name evidence="6" type="ORF">MGAL_10B091602</name>
</gene>
<evidence type="ECO:0000256" key="1">
    <source>
        <dbReference type="ARBA" id="ARBA00004613"/>
    </source>
</evidence>
<evidence type="ECO:0000313" key="7">
    <source>
        <dbReference type="Proteomes" id="UP000596742"/>
    </source>
</evidence>
<dbReference type="SMART" id="SM00110">
    <property type="entry name" value="C1Q"/>
    <property type="match status" value="1"/>
</dbReference>
<comment type="subcellular location">
    <subcellularLocation>
        <location evidence="1">Secreted</location>
    </subcellularLocation>
</comment>
<evidence type="ECO:0000313" key="6">
    <source>
        <dbReference type="EMBL" id="VDI20877.1"/>
    </source>
</evidence>
<dbReference type="GO" id="GO:0005576">
    <property type="term" value="C:extracellular region"/>
    <property type="evidence" value="ECO:0007669"/>
    <property type="project" value="UniProtKB-SubCell"/>
</dbReference>
<dbReference type="InterPro" id="IPR008983">
    <property type="entry name" value="Tumour_necrosis_fac-like_dom"/>
</dbReference>
<proteinExistence type="predicted"/>
<sequence>MFVYAILVFSCMPLVYAEDENRIHTLQHDVDTLRAIVQVLTTENKLYKTEMELMTEKMRQLESKFDRELSGQKHEDKRLLITDQPTVSASHHVAFYTQLTKTLHLATQQMVVFDHIELNHGNGYSSLDGEFVCTLQGTYVLTWTITCSDNTAIETELVVNGIVKGHIFTDAGNHADYETNSGTAVLDLKVGDRVWIRVGHVYHGQIVGTGLGSSTFSGFLVNNQSL</sequence>
<feature type="domain" description="C1q" evidence="5">
    <location>
        <begin position="88"/>
        <end position="226"/>
    </location>
</feature>
<keyword evidence="7" id="KW-1185">Reference proteome</keyword>
<dbReference type="PANTHER" id="PTHR22923">
    <property type="entry name" value="CEREBELLIN-RELATED"/>
    <property type="match status" value="1"/>
</dbReference>
<organism evidence="6 7">
    <name type="scientific">Mytilus galloprovincialis</name>
    <name type="common">Mediterranean mussel</name>
    <dbReference type="NCBI Taxonomy" id="29158"/>
    <lineage>
        <taxon>Eukaryota</taxon>
        <taxon>Metazoa</taxon>
        <taxon>Spiralia</taxon>
        <taxon>Lophotrochozoa</taxon>
        <taxon>Mollusca</taxon>
        <taxon>Bivalvia</taxon>
        <taxon>Autobranchia</taxon>
        <taxon>Pteriomorphia</taxon>
        <taxon>Mytilida</taxon>
        <taxon>Mytiloidea</taxon>
        <taxon>Mytilidae</taxon>
        <taxon>Mytilinae</taxon>
        <taxon>Mytilus</taxon>
    </lineage>
</organism>
<dbReference type="OrthoDB" id="6076144at2759"/>
<dbReference type="PANTHER" id="PTHR22923:SF116">
    <property type="entry name" value="C1Q DOMAIN-CONTAINING PROTEIN"/>
    <property type="match status" value="1"/>
</dbReference>
<name>A0A8B6DLF6_MYTGA</name>
<feature type="signal peptide" evidence="4">
    <location>
        <begin position="1"/>
        <end position="17"/>
    </location>
</feature>
<evidence type="ECO:0000259" key="5">
    <source>
        <dbReference type="PROSITE" id="PS50871"/>
    </source>
</evidence>
<dbReference type="SUPFAM" id="SSF49842">
    <property type="entry name" value="TNF-like"/>
    <property type="match status" value="1"/>
</dbReference>
<protein>
    <recommendedName>
        <fullName evidence="5">C1q domain-containing protein</fullName>
    </recommendedName>
</protein>
<accession>A0A8B6DLF6</accession>
<evidence type="ECO:0000256" key="2">
    <source>
        <dbReference type="ARBA" id="ARBA00022525"/>
    </source>
</evidence>
<dbReference type="Pfam" id="PF00386">
    <property type="entry name" value="C1q"/>
    <property type="match status" value="1"/>
</dbReference>
<reference evidence="6" key="1">
    <citation type="submission" date="2018-11" db="EMBL/GenBank/DDBJ databases">
        <authorList>
            <person name="Alioto T."/>
            <person name="Alioto T."/>
        </authorList>
    </citation>
    <scope>NUCLEOTIDE SEQUENCE</scope>
</reference>
<dbReference type="InterPro" id="IPR050822">
    <property type="entry name" value="Cerebellin_Synaptic_Org"/>
</dbReference>
<dbReference type="PROSITE" id="PS50871">
    <property type="entry name" value="C1Q"/>
    <property type="match status" value="1"/>
</dbReference>